<evidence type="ECO:0000256" key="4">
    <source>
        <dbReference type="ARBA" id="ARBA00022679"/>
    </source>
</evidence>
<dbReference type="Gene3D" id="1.10.287.130">
    <property type="match status" value="1"/>
</dbReference>
<feature type="domain" description="Histidine kinase" evidence="8">
    <location>
        <begin position="267"/>
        <end position="489"/>
    </location>
</feature>
<dbReference type="InterPro" id="IPR036097">
    <property type="entry name" value="HisK_dim/P_sf"/>
</dbReference>
<sequence length="489" mass="56721">MEQKDLILETYSKISDLVMEISSLKDLSQIENSINTLVNRILTVNNAYFLKPTEKGFEEVNNKNVPEEIMDLVSWAAKSLKISVFPLEEGGSALIIPFSRSQKLLLIYACETDTEEISNEATVFLNIMSFLTATIIENLELYEEILKTNEIIESNRKFLNQILDSMISGLAVYDNEYKELFRNKNFEKFEQEYGKKLIEFIKEELVKLEIFGEKITKEKEFDEHFLSIDLLRTEEDNYLVIISDITGTKELERLRKLDQMKTEFLSTVSHELRTPLAAIKAYSESIVESLDFMDTETLKDFMETILNEANHLQNLLDEILDFSRLEMKSINIKKEEFSLNELIDEVYSSNKSKAESNDVKLYKVLPKENIIVNLDRTRVKQILSNLIDNAIKYSDKRKDLKFVKITLQDRGDKVWILVEDNGIGIPKEHHEKIFEKFYRVDSSLTYEVSGTGIGLSVVKELVEMQGGKIWLKSVENKGTRFYIEFDKGK</sequence>
<dbReference type="EMBL" id="CP003257">
    <property type="protein sequence ID" value="AEX85727.1"/>
    <property type="molecule type" value="Genomic_DNA"/>
</dbReference>
<keyword evidence="7" id="KW-0472">Membrane</keyword>
<reference evidence="9 10" key="1">
    <citation type="journal article" date="2012" name="J. Bacteriol.">
        <title>Complete Genome Sequence of the Thermophilic, Piezophilic, Heterotrophic Bacterium Marinitoga piezophila KA3.</title>
        <authorList>
            <person name="Lucas S."/>
            <person name="Han J."/>
            <person name="Lapidus A."/>
            <person name="Cheng J.F."/>
            <person name="Goodwin L.A."/>
            <person name="Pitluck S."/>
            <person name="Peters L."/>
            <person name="Mikhailova N."/>
            <person name="Teshima H."/>
            <person name="Detter J.C."/>
            <person name="Han C."/>
            <person name="Tapia R."/>
            <person name="Land M."/>
            <person name="Hauser L."/>
            <person name="Kyrpides N.C."/>
            <person name="Ivanova N."/>
            <person name="Pagani I."/>
            <person name="Vannier P."/>
            <person name="Oger P."/>
            <person name="Bartlett D.H."/>
            <person name="Noll K.M."/>
            <person name="Woyke T."/>
            <person name="Jebbar M."/>
        </authorList>
    </citation>
    <scope>NUCLEOTIDE SEQUENCE [LARGE SCALE GENOMIC DNA]</scope>
    <source>
        <strain evidence="10">DSM 14283 / JCM 11233 / KA3</strain>
    </source>
</reference>
<dbReference type="Pfam" id="PF00512">
    <property type="entry name" value="HisKA"/>
    <property type="match status" value="1"/>
</dbReference>
<keyword evidence="10" id="KW-1185">Reference proteome</keyword>
<reference evidence="10" key="2">
    <citation type="submission" date="2012-01" db="EMBL/GenBank/DDBJ databases">
        <title>Complete sequence of chromosome of Marinitoga piezophila KA3.</title>
        <authorList>
            <person name="Lucas S."/>
            <person name="Han J."/>
            <person name="Lapidus A."/>
            <person name="Cheng J.-F."/>
            <person name="Goodwin L."/>
            <person name="Pitluck S."/>
            <person name="Peters L."/>
            <person name="Mikhailova N."/>
            <person name="Teshima H."/>
            <person name="Detter J.C."/>
            <person name="Han C."/>
            <person name="Tapia R."/>
            <person name="Land M."/>
            <person name="Hauser L."/>
            <person name="Kyrpides N."/>
            <person name="Ivanova N."/>
            <person name="Pagani I."/>
            <person name="Jebbar M."/>
            <person name="Vannier P."/>
            <person name="Oger P."/>
            <person name="Cario A."/>
            <person name="Bartlett D."/>
            <person name="Noll K.M."/>
            <person name="Woyke T."/>
        </authorList>
    </citation>
    <scope>NUCLEOTIDE SEQUENCE [LARGE SCALE GENOMIC DNA]</scope>
    <source>
        <strain evidence="10">DSM 14283 / JCM 11233 / KA3</strain>
    </source>
</reference>
<protein>
    <recommendedName>
        <fullName evidence="2">histidine kinase</fullName>
        <ecNumber evidence="2">2.7.13.3</ecNumber>
    </recommendedName>
</protein>
<gene>
    <name evidence="9" type="ordered locus">Marpi_1324</name>
</gene>
<dbReference type="InterPro" id="IPR004358">
    <property type="entry name" value="Sig_transdc_His_kin-like_C"/>
</dbReference>
<dbReference type="PRINTS" id="PR00344">
    <property type="entry name" value="BCTRLSENSOR"/>
</dbReference>
<dbReference type="SMART" id="SM00387">
    <property type="entry name" value="HATPase_c"/>
    <property type="match status" value="1"/>
</dbReference>
<keyword evidence="3" id="KW-0597">Phosphoprotein</keyword>
<dbReference type="FunFam" id="3.30.565.10:FF:000006">
    <property type="entry name" value="Sensor histidine kinase WalK"/>
    <property type="match status" value="1"/>
</dbReference>
<keyword evidence="4" id="KW-0808">Transferase</keyword>
<evidence type="ECO:0000256" key="3">
    <source>
        <dbReference type="ARBA" id="ARBA00022553"/>
    </source>
</evidence>
<keyword evidence="6" id="KW-0902">Two-component regulatory system</keyword>
<dbReference type="PANTHER" id="PTHR43711">
    <property type="entry name" value="TWO-COMPONENT HISTIDINE KINASE"/>
    <property type="match status" value="1"/>
</dbReference>
<evidence type="ECO:0000256" key="7">
    <source>
        <dbReference type="ARBA" id="ARBA00023136"/>
    </source>
</evidence>
<dbReference type="CDD" id="cd00082">
    <property type="entry name" value="HisKA"/>
    <property type="match status" value="1"/>
</dbReference>
<dbReference type="SUPFAM" id="SSF55874">
    <property type="entry name" value="ATPase domain of HSP90 chaperone/DNA topoisomerase II/histidine kinase"/>
    <property type="match status" value="1"/>
</dbReference>
<dbReference type="CDD" id="cd00075">
    <property type="entry name" value="HATPase"/>
    <property type="match status" value="1"/>
</dbReference>
<evidence type="ECO:0000256" key="5">
    <source>
        <dbReference type="ARBA" id="ARBA00022777"/>
    </source>
</evidence>
<evidence type="ECO:0000259" key="8">
    <source>
        <dbReference type="PROSITE" id="PS50109"/>
    </source>
</evidence>
<name>H2J3B1_MARPK</name>
<evidence type="ECO:0000313" key="10">
    <source>
        <dbReference type="Proteomes" id="UP000007161"/>
    </source>
</evidence>
<dbReference type="FunFam" id="1.10.287.130:FF:000001">
    <property type="entry name" value="Two-component sensor histidine kinase"/>
    <property type="match status" value="1"/>
</dbReference>
<dbReference type="Pfam" id="PF02518">
    <property type="entry name" value="HATPase_c"/>
    <property type="match status" value="1"/>
</dbReference>
<dbReference type="InterPro" id="IPR003594">
    <property type="entry name" value="HATPase_dom"/>
</dbReference>
<dbReference type="InterPro" id="IPR050736">
    <property type="entry name" value="Sensor_HK_Regulatory"/>
</dbReference>
<dbReference type="PROSITE" id="PS50109">
    <property type="entry name" value="HIS_KIN"/>
    <property type="match status" value="1"/>
</dbReference>
<accession>H2J3B1</accession>
<keyword evidence="5 9" id="KW-0418">Kinase</keyword>
<comment type="catalytic activity">
    <reaction evidence="1">
        <text>ATP + protein L-histidine = ADP + protein N-phospho-L-histidine.</text>
        <dbReference type="EC" id="2.7.13.3"/>
    </reaction>
</comment>
<dbReference type="InterPro" id="IPR003661">
    <property type="entry name" value="HisK_dim/P_dom"/>
</dbReference>
<organism evidence="9 10">
    <name type="scientific">Marinitoga piezophila (strain DSM 14283 / JCM 11233 / KA3)</name>
    <dbReference type="NCBI Taxonomy" id="443254"/>
    <lineage>
        <taxon>Bacteria</taxon>
        <taxon>Thermotogati</taxon>
        <taxon>Thermotogota</taxon>
        <taxon>Thermotogae</taxon>
        <taxon>Petrotogales</taxon>
        <taxon>Petrotogaceae</taxon>
        <taxon>Marinitoga</taxon>
    </lineage>
</organism>
<evidence type="ECO:0000256" key="1">
    <source>
        <dbReference type="ARBA" id="ARBA00000085"/>
    </source>
</evidence>
<dbReference type="InterPro" id="IPR005467">
    <property type="entry name" value="His_kinase_dom"/>
</dbReference>
<dbReference type="Gene3D" id="3.30.565.10">
    <property type="entry name" value="Histidine kinase-like ATPase, C-terminal domain"/>
    <property type="match status" value="1"/>
</dbReference>
<dbReference type="eggNOG" id="COG5002">
    <property type="taxonomic scope" value="Bacteria"/>
</dbReference>
<dbReference type="GO" id="GO:0000155">
    <property type="term" value="F:phosphorelay sensor kinase activity"/>
    <property type="evidence" value="ECO:0007669"/>
    <property type="project" value="InterPro"/>
</dbReference>
<dbReference type="EC" id="2.7.13.3" evidence="2"/>
<dbReference type="STRING" id="443254.Marpi_1324"/>
<dbReference type="SMART" id="SM00388">
    <property type="entry name" value="HisKA"/>
    <property type="match status" value="1"/>
</dbReference>
<dbReference type="RefSeq" id="WP_014296798.1">
    <property type="nucleotide sequence ID" value="NC_016751.1"/>
</dbReference>
<dbReference type="OrthoDB" id="112712at2"/>
<evidence type="ECO:0000313" key="9">
    <source>
        <dbReference type="EMBL" id="AEX85727.1"/>
    </source>
</evidence>
<dbReference type="HOGENOM" id="CLU_000445_89_2_0"/>
<evidence type="ECO:0000256" key="6">
    <source>
        <dbReference type="ARBA" id="ARBA00023012"/>
    </source>
</evidence>
<dbReference type="InterPro" id="IPR036890">
    <property type="entry name" value="HATPase_C_sf"/>
</dbReference>
<dbReference type="AlphaFoldDB" id="H2J3B1"/>
<dbReference type="PANTHER" id="PTHR43711:SF31">
    <property type="entry name" value="HISTIDINE KINASE"/>
    <property type="match status" value="1"/>
</dbReference>
<proteinExistence type="predicted"/>
<dbReference type="SUPFAM" id="SSF47384">
    <property type="entry name" value="Homodimeric domain of signal transducing histidine kinase"/>
    <property type="match status" value="1"/>
</dbReference>
<dbReference type="Proteomes" id="UP000007161">
    <property type="component" value="Chromosome"/>
</dbReference>
<evidence type="ECO:0000256" key="2">
    <source>
        <dbReference type="ARBA" id="ARBA00012438"/>
    </source>
</evidence>
<dbReference type="KEGG" id="mpz:Marpi_1324"/>